<sequence>MPQLDPAVWPTQLFWLALTFIALYLVVWRVALPRIADVLEARQRKLDDDLKKATALKEEAEIILAEYEKMRADAQASAHQELQATHDALKQEAARETQVLADKLSAQTDEAEARIAAAKTAALASLEGTVSEVVVAATEKLIGVKAGGEEVARVVGDVMGSKR</sequence>
<comment type="subcellular location">
    <subcellularLocation>
        <location evidence="13">Cell membrane</location>
        <topology evidence="13">Single-pass membrane protein</topology>
    </subcellularLocation>
    <subcellularLocation>
        <location evidence="12">Endomembrane system</location>
        <topology evidence="12">Single-pass membrane protein</topology>
    </subcellularLocation>
</comment>
<evidence type="ECO:0000256" key="5">
    <source>
        <dbReference type="ARBA" id="ARBA00022781"/>
    </source>
</evidence>
<comment type="function">
    <text evidence="10 13">F(1)F(0) ATP synthase produces ATP from ADP in the presence of a proton or sodium gradient. F-type ATPases consist of two structural domains, F(1) containing the extramembraneous catalytic core and F(0) containing the membrane proton channel, linked together by a central stalk and a peripheral stalk. During catalysis, ATP synthesis in the catalytic domain of F(1) is coupled via a rotary mechanism of the central stalk subunits to proton translocation.</text>
</comment>
<keyword evidence="5 13" id="KW-0375">Hydrogen ion transport</keyword>
<keyword evidence="4 13" id="KW-0812">Transmembrane</keyword>
<evidence type="ECO:0000256" key="9">
    <source>
        <dbReference type="ARBA" id="ARBA00023310"/>
    </source>
</evidence>
<dbReference type="GO" id="GO:0005886">
    <property type="term" value="C:plasma membrane"/>
    <property type="evidence" value="ECO:0007669"/>
    <property type="project" value="UniProtKB-SubCell"/>
</dbReference>
<proteinExistence type="inferred from homology"/>
<dbReference type="GO" id="GO:0046961">
    <property type="term" value="F:proton-transporting ATPase activity, rotational mechanism"/>
    <property type="evidence" value="ECO:0007669"/>
    <property type="project" value="TreeGrafter"/>
</dbReference>
<keyword evidence="13" id="KW-1003">Cell membrane</keyword>
<evidence type="ECO:0000256" key="10">
    <source>
        <dbReference type="ARBA" id="ARBA00025198"/>
    </source>
</evidence>
<keyword evidence="6 13" id="KW-1133">Transmembrane helix</keyword>
<organism evidence="16 17">
    <name type="scientific">Pelagibius litoralis</name>
    <dbReference type="NCBI Taxonomy" id="374515"/>
    <lineage>
        <taxon>Bacteria</taxon>
        <taxon>Pseudomonadati</taxon>
        <taxon>Pseudomonadota</taxon>
        <taxon>Alphaproteobacteria</taxon>
        <taxon>Rhodospirillales</taxon>
        <taxon>Rhodovibrionaceae</taxon>
        <taxon>Pelagibius</taxon>
    </lineage>
</organism>
<feature type="transmembrane region" description="Helical" evidence="13">
    <location>
        <begin position="12"/>
        <end position="32"/>
    </location>
</feature>
<dbReference type="InterPro" id="IPR002146">
    <property type="entry name" value="ATP_synth_b/b'su_bac/chlpt"/>
</dbReference>
<keyword evidence="3 13" id="KW-0138">CF(0)</keyword>
<evidence type="ECO:0000313" key="17">
    <source>
        <dbReference type="Proteomes" id="UP000761264"/>
    </source>
</evidence>
<evidence type="ECO:0000256" key="3">
    <source>
        <dbReference type="ARBA" id="ARBA00022547"/>
    </source>
</evidence>
<evidence type="ECO:0000256" key="15">
    <source>
        <dbReference type="SAM" id="Coils"/>
    </source>
</evidence>
<keyword evidence="7 13" id="KW-0406">Ion transport</keyword>
<reference evidence="16" key="1">
    <citation type="submission" date="2020-03" db="EMBL/GenBank/DDBJ databases">
        <title>Genome of Pelagibius litoralis DSM 21314T.</title>
        <authorList>
            <person name="Wang G."/>
        </authorList>
    </citation>
    <scope>NUCLEOTIDE SEQUENCE</scope>
    <source>
        <strain evidence="16">DSM 21314</strain>
    </source>
</reference>
<evidence type="ECO:0000256" key="2">
    <source>
        <dbReference type="ARBA" id="ARBA00022448"/>
    </source>
</evidence>
<comment type="subunit">
    <text evidence="13">F-type ATPases have 2 components, F(1) - the catalytic core - and F(0) - the membrane proton channel. F(1) has five subunits: alpha(3), beta(3), gamma(1), delta(1), epsilon(1). F(0) has three main subunits: a(1), b(2) and c(10-14). The alpha and beta chains form an alternating ring which encloses part of the gamma chain. F(1) is attached to F(0) by a central stalk formed by the gamma and epsilon chains, while a peripheral stalk is formed by the delta and b chains.</text>
</comment>
<keyword evidence="8 13" id="KW-0472">Membrane</keyword>
<evidence type="ECO:0000313" key="16">
    <source>
        <dbReference type="EMBL" id="NIA71580.1"/>
    </source>
</evidence>
<dbReference type="GO" id="GO:0045259">
    <property type="term" value="C:proton-transporting ATP synthase complex"/>
    <property type="evidence" value="ECO:0007669"/>
    <property type="project" value="UniProtKB-KW"/>
</dbReference>
<dbReference type="AlphaFoldDB" id="A0A967KFU9"/>
<keyword evidence="17" id="KW-1185">Reference proteome</keyword>
<keyword evidence="2 13" id="KW-0813">Transport</keyword>
<dbReference type="InterPro" id="IPR050059">
    <property type="entry name" value="ATP_synthase_B_chain"/>
</dbReference>
<evidence type="ECO:0000256" key="8">
    <source>
        <dbReference type="ARBA" id="ARBA00023136"/>
    </source>
</evidence>
<dbReference type="GO" id="GO:0012505">
    <property type="term" value="C:endomembrane system"/>
    <property type="evidence" value="ECO:0007669"/>
    <property type="project" value="UniProtKB-SubCell"/>
</dbReference>
<evidence type="ECO:0000256" key="12">
    <source>
        <dbReference type="ARBA" id="ARBA00037847"/>
    </source>
</evidence>
<dbReference type="EMBL" id="JAAQPH010000024">
    <property type="protein sequence ID" value="NIA71580.1"/>
    <property type="molecule type" value="Genomic_DNA"/>
</dbReference>
<name>A0A967KFU9_9PROT</name>
<dbReference type="Pfam" id="PF00430">
    <property type="entry name" value="ATP-synt_B"/>
    <property type="match status" value="1"/>
</dbReference>
<dbReference type="GO" id="GO:0046933">
    <property type="term" value="F:proton-transporting ATP synthase activity, rotational mechanism"/>
    <property type="evidence" value="ECO:0007669"/>
    <property type="project" value="UniProtKB-UniRule"/>
</dbReference>
<evidence type="ECO:0000256" key="7">
    <source>
        <dbReference type="ARBA" id="ARBA00023065"/>
    </source>
</evidence>
<dbReference type="RefSeq" id="WP_167229363.1">
    <property type="nucleotide sequence ID" value="NZ_JAAQPH010000024.1"/>
</dbReference>
<dbReference type="HAMAP" id="MF_01398">
    <property type="entry name" value="ATP_synth_b_bprime"/>
    <property type="match status" value="1"/>
</dbReference>
<accession>A0A967KFU9</accession>
<protein>
    <recommendedName>
        <fullName evidence="13">ATP synthase subunit b</fullName>
    </recommendedName>
    <alternativeName>
        <fullName evidence="13">ATP synthase F(0) sector subunit b</fullName>
    </alternativeName>
    <alternativeName>
        <fullName evidence="13">ATPase subunit I</fullName>
    </alternativeName>
    <alternativeName>
        <fullName evidence="13">F-type ATPase subunit b</fullName>
        <shortName evidence="13">F-ATPase subunit b</shortName>
    </alternativeName>
</protein>
<comment type="function">
    <text evidence="11">Component of the F(0) channel, it forms part of the peripheral stalk, linking F(1) to F(0). The b'-subunit is a diverged and duplicated form of b found in plants and photosynthetic bacteria.</text>
</comment>
<dbReference type="Proteomes" id="UP000761264">
    <property type="component" value="Unassembled WGS sequence"/>
</dbReference>
<dbReference type="PANTHER" id="PTHR33445">
    <property type="entry name" value="ATP SYNTHASE SUBUNIT B', CHLOROPLASTIC"/>
    <property type="match status" value="1"/>
</dbReference>
<evidence type="ECO:0000256" key="1">
    <source>
        <dbReference type="ARBA" id="ARBA00005513"/>
    </source>
</evidence>
<evidence type="ECO:0000256" key="6">
    <source>
        <dbReference type="ARBA" id="ARBA00022989"/>
    </source>
</evidence>
<evidence type="ECO:0000256" key="13">
    <source>
        <dbReference type="HAMAP-Rule" id="MF_01398"/>
    </source>
</evidence>
<comment type="caution">
    <text evidence="16">The sequence shown here is derived from an EMBL/GenBank/DDBJ whole genome shotgun (WGS) entry which is preliminary data.</text>
</comment>
<gene>
    <name evidence="13" type="primary">atpF</name>
    <name evidence="16" type="ORF">HBA54_23595</name>
</gene>
<evidence type="ECO:0000256" key="11">
    <source>
        <dbReference type="ARBA" id="ARBA00025614"/>
    </source>
</evidence>
<keyword evidence="9 13" id="KW-0066">ATP synthesis</keyword>
<evidence type="ECO:0000256" key="14">
    <source>
        <dbReference type="RuleBase" id="RU003848"/>
    </source>
</evidence>
<dbReference type="PANTHER" id="PTHR33445:SF1">
    <property type="entry name" value="ATP SYNTHASE SUBUNIT B"/>
    <property type="match status" value="1"/>
</dbReference>
<comment type="similarity">
    <text evidence="1 13 14">Belongs to the ATPase B chain family.</text>
</comment>
<keyword evidence="15" id="KW-0175">Coiled coil</keyword>
<dbReference type="CDD" id="cd06503">
    <property type="entry name" value="ATP-synt_Fo_b"/>
    <property type="match status" value="1"/>
</dbReference>
<evidence type="ECO:0000256" key="4">
    <source>
        <dbReference type="ARBA" id="ARBA00022692"/>
    </source>
</evidence>
<feature type="coiled-coil region" evidence="15">
    <location>
        <begin position="36"/>
        <end position="121"/>
    </location>
</feature>